<evidence type="ECO:0000313" key="3">
    <source>
        <dbReference type="Proteomes" id="UP001194414"/>
    </source>
</evidence>
<evidence type="ECO:0000313" key="2">
    <source>
        <dbReference type="EMBL" id="MBI1707669.1"/>
    </source>
</evidence>
<sequence>MSLVALFLVIVPVIATTQKVEAAWGNLGVYNMPSKMRGTWVSRDKKSVYNKIRITKNTITLTHKHKAKGTLSANDISPQENVALITVYAANKYRGAWQSTLQNAEHSILNVSLIKRDDSSNYRGQGYIYEVNAGKDLQTRYTLQGNGSSQKIFLYQDERYLGIATVEQIVRFLNKINCDAEISHLQKKVTIGGSSSSNASATDDSKNDAQTNKSDIPGDAGIFTVPANYRGVWYSNDSKMELTAHSMIVNGDKTQLHHQASNFSEKQRQSRDIQDKTMHIAATNMTNINGFSGIFIAGWCQFAGEKTVYALHQEKGQPVLLEIGTAGGLHDVMWRSPQLARKYAHTKFADLRKLGGIAAE</sequence>
<feature type="region of interest" description="Disordered" evidence="1">
    <location>
        <begin position="191"/>
        <end position="217"/>
    </location>
</feature>
<dbReference type="RefSeq" id="WP_232792111.1">
    <property type="nucleotide sequence ID" value="NZ_JACCPP010000009.1"/>
</dbReference>
<dbReference type="AlphaFoldDB" id="A0AAW4DQ46"/>
<comment type="caution">
    <text evidence="2">The sequence shown here is derived from an EMBL/GenBank/DDBJ whole genome shotgun (WGS) entry which is preliminary data.</text>
</comment>
<dbReference type="Proteomes" id="UP001194414">
    <property type="component" value="Unassembled WGS sequence"/>
</dbReference>
<evidence type="ECO:0000256" key="1">
    <source>
        <dbReference type="SAM" id="MobiDB-lite"/>
    </source>
</evidence>
<organism evidence="2 3">
    <name type="scientific">Lactobacillus crispatus</name>
    <dbReference type="NCBI Taxonomy" id="47770"/>
    <lineage>
        <taxon>Bacteria</taxon>
        <taxon>Bacillati</taxon>
        <taxon>Bacillota</taxon>
        <taxon>Bacilli</taxon>
        <taxon>Lactobacillales</taxon>
        <taxon>Lactobacillaceae</taxon>
        <taxon>Lactobacillus</taxon>
    </lineage>
</organism>
<gene>
    <name evidence="2" type="ORF">HYQ56_0648</name>
</gene>
<dbReference type="EMBL" id="JACCPP010000009">
    <property type="protein sequence ID" value="MBI1707669.1"/>
    <property type="molecule type" value="Genomic_DNA"/>
</dbReference>
<reference evidence="2" key="1">
    <citation type="submission" date="2020-07" db="EMBL/GenBank/DDBJ databases">
        <title>Comparative genomics analyses of Lactobacillus crispatus isolated from different ecological niches.</title>
        <authorList>
            <person name="Mancino W."/>
            <person name="Mancabelli L."/>
            <person name="Lugli G.A."/>
            <person name="Milani C."/>
            <person name="Viappiani A."/>
            <person name="Anzalone R."/>
            <person name="Longhi G."/>
            <person name="Ventura M."/>
            <person name="Turroni F."/>
        </authorList>
    </citation>
    <scope>NUCLEOTIDE SEQUENCE</scope>
    <source>
        <strain evidence="2">LB65</strain>
    </source>
</reference>
<name>A0AAW4DQ46_9LACO</name>
<accession>A0AAW4DQ46</accession>
<protein>
    <submittedName>
        <fullName evidence="2">Uncharacterized protein</fullName>
    </submittedName>
</protein>
<proteinExistence type="predicted"/>